<evidence type="ECO:0000256" key="1">
    <source>
        <dbReference type="SAM" id="Phobius"/>
    </source>
</evidence>
<dbReference type="RefSeq" id="WP_039123973.1">
    <property type="nucleotide sequence ID" value="NZ_CP010427.1"/>
</dbReference>
<reference evidence="2 3" key="1">
    <citation type="submission" date="2014-12" db="EMBL/GenBank/DDBJ databases">
        <title>Complete genome sequence of Francisella guanzhouensis strain 08HL01032 isolated from air-conditioning system in China.</title>
        <authorList>
            <person name="Svensson D."/>
            <person name="Ohrman C."/>
            <person name="Backman S."/>
            <person name="Karlsson E."/>
            <person name="Nilsson E."/>
            <person name="Bystrom M."/>
            <person name="Larkeryd A."/>
            <person name="Stenberg P."/>
            <person name="Scholtz H.C."/>
            <person name="Forsman M."/>
            <person name="Sjodin A."/>
        </authorList>
    </citation>
    <scope>NUCLEOTIDE SEQUENCE [LARGE SCALE GENOMIC DNA]</scope>
    <source>
        <strain evidence="2 3">08HL01032</strain>
    </source>
</reference>
<dbReference type="Proteomes" id="UP000031104">
    <property type="component" value="Chromosome"/>
</dbReference>
<dbReference type="HOGENOM" id="CLU_717200_0_0_6"/>
<dbReference type="OrthoDB" id="5603550at2"/>
<name>A0A0A8E3X1_9GAMM</name>
<gene>
    <name evidence="2" type="ORF">SD28_03020</name>
</gene>
<accession>A0A0A8E3X1</accession>
<feature type="transmembrane region" description="Helical" evidence="1">
    <location>
        <begin position="37"/>
        <end position="57"/>
    </location>
</feature>
<proteinExistence type="predicted"/>
<feature type="transmembrane region" description="Helical" evidence="1">
    <location>
        <begin position="64"/>
        <end position="82"/>
    </location>
</feature>
<dbReference type="STRING" id="594679.SD28_03020"/>
<keyword evidence="1" id="KW-1133">Transmembrane helix</keyword>
<organism evidence="2 3">
    <name type="scientific">Allofrancisella guangzhouensis</name>
    <dbReference type="NCBI Taxonomy" id="594679"/>
    <lineage>
        <taxon>Bacteria</taxon>
        <taxon>Pseudomonadati</taxon>
        <taxon>Pseudomonadota</taxon>
        <taxon>Gammaproteobacteria</taxon>
        <taxon>Thiotrichales</taxon>
        <taxon>Francisellaceae</taxon>
        <taxon>Allofrancisella</taxon>
    </lineage>
</organism>
<sequence length="385" mass="44772">MMKIFKLIFVVAAATVIGIWATKYHGFIMLVLADKSIKINLVAFVFMLVIIIFLTVFGYRFFRLLLSLPYLIFSWFIGLFLVNKREKFVDLMADILLEHNELISKTGLSKLIKFTPKYLQDYVVFKKISILIENKDIKALELAIKQLDNHTFVYKFFEAYLQYLMNKVSDAQISVKALLTERNSKFLPNIVNLAAKVTLANSDNNFALFILEKYNPYLETKNEEALIVLVLKEAKNVSQLTNVYNKCDATATLNRIYVEQLLKFNDTSTAQKFMKKQLGNLEIDSKMLYMYVNAFNIEIFKLYSKVCNEANKNYDSMLTLLSLAMMKSDIQSFKMVYQYIETNIKAFLPQYELEKYQHILCRFYIKNGSVAGIDLSEARLVYGKY</sequence>
<keyword evidence="1" id="KW-0812">Transmembrane</keyword>
<dbReference type="AlphaFoldDB" id="A0A0A8E3X1"/>
<keyword evidence="1" id="KW-0472">Membrane</keyword>
<keyword evidence="3" id="KW-1185">Reference proteome</keyword>
<dbReference type="EMBL" id="CP010427">
    <property type="protein sequence ID" value="AJC48688.1"/>
    <property type="molecule type" value="Genomic_DNA"/>
</dbReference>
<evidence type="ECO:0000313" key="3">
    <source>
        <dbReference type="Proteomes" id="UP000031104"/>
    </source>
</evidence>
<evidence type="ECO:0000313" key="2">
    <source>
        <dbReference type="EMBL" id="AJC48688.1"/>
    </source>
</evidence>
<dbReference type="KEGG" id="fgu:SD28_03020"/>
<protein>
    <submittedName>
        <fullName evidence="2">Membrane protein</fullName>
    </submittedName>
</protein>